<dbReference type="InterPro" id="IPR012580">
    <property type="entry name" value="NUC153"/>
</dbReference>
<evidence type="ECO:0000313" key="10">
    <source>
        <dbReference type="EMBL" id="KIO22457.1"/>
    </source>
</evidence>
<proteinExistence type="inferred from homology"/>
<dbReference type="PANTHER" id="PTHR14927">
    <property type="entry name" value="NUCLEOLAR PROTEIN 10"/>
    <property type="match status" value="1"/>
</dbReference>
<dbReference type="SUPFAM" id="SSF50978">
    <property type="entry name" value="WD40 repeat-like"/>
    <property type="match status" value="1"/>
</dbReference>
<keyword evidence="4" id="KW-0677">Repeat</keyword>
<dbReference type="Pfam" id="PF23098">
    <property type="entry name" value="Beta-prop_NOL10_N"/>
    <property type="match status" value="1"/>
</dbReference>
<dbReference type="STRING" id="1051891.A0A0C3LM99"/>
<dbReference type="Pfam" id="PF23097">
    <property type="entry name" value="NOL10_2nd"/>
    <property type="match status" value="1"/>
</dbReference>
<dbReference type="OrthoDB" id="273340at2759"/>
<keyword evidence="5" id="KW-0539">Nucleus</keyword>
<comment type="similarity">
    <text evidence="2">Belongs to the WD repeat NOL10/ENP2 family.</text>
</comment>
<protein>
    <submittedName>
        <fullName evidence="10">Uncharacterized protein</fullName>
    </submittedName>
</protein>
<feature type="domain" description="Nucleolar protein 10-like second" evidence="8">
    <location>
        <begin position="189"/>
        <end position="237"/>
    </location>
</feature>
<dbReference type="Gene3D" id="2.130.10.10">
    <property type="entry name" value="YVTN repeat-like/Quinoprotein amine dehydrogenase"/>
    <property type="match status" value="1"/>
</dbReference>
<feature type="compositionally biased region" description="Acidic residues" evidence="6">
    <location>
        <begin position="396"/>
        <end position="407"/>
    </location>
</feature>
<dbReference type="InterPro" id="IPR056551">
    <property type="entry name" value="Beta-prop_NOL10_N"/>
</dbReference>
<evidence type="ECO:0000256" key="1">
    <source>
        <dbReference type="ARBA" id="ARBA00004604"/>
    </source>
</evidence>
<feature type="domain" description="Nucleolar protein 10-like N-terminal" evidence="9">
    <location>
        <begin position="2"/>
        <end position="185"/>
    </location>
</feature>
<dbReference type="InterPro" id="IPR015943">
    <property type="entry name" value="WD40/YVTN_repeat-like_dom_sf"/>
</dbReference>
<evidence type="ECO:0000256" key="5">
    <source>
        <dbReference type="ARBA" id="ARBA00023242"/>
    </source>
</evidence>
<evidence type="ECO:0000313" key="11">
    <source>
        <dbReference type="Proteomes" id="UP000054248"/>
    </source>
</evidence>
<feature type="compositionally biased region" description="Low complexity" evidence="6">
    <location>
        <begin position="375"/>
        <end position="395"/>
    </location>
</feature>
<feature type="region of interest" description="Disordered" evidence="6">
    <location>
        <begin position="347"/>
        <end position="422"/>
    </location>
</feature>
<gene>
    <name evidence="10" type="ORF">M407DRAFT_79185</name>
</gene>
<evidence type="ECO:0000256" key="2">
    <source>
        <dbReference type="ARBA" id="ARBA00005264"/>
    </source>
</evidence>
<feature type="non-terminal residue" evidence="10">
    <location>
        <position position="1"/>
    </location>
</feature>
<evidence type="ECO:0000256" key="4">
    <source>
        <dbReference type="ARBA" id="ARBA00022737"/>
    </source>
</evidence>
<evidence type="ECO:0000256" key="3">
    <source>
        <dbReference type="ARBA" id="ARBA00022574"/>
    </source>
</evidence>
<dbReference type="InterPro" id="IPR056550">
    <property type="entry name" value="NOL10_2nd"/>
</dbReference>
<evidence type="ECO:0000259" key="8">
    <source>
        <dbReference type="Pfam" id="PF23097"/>
    </source>
</evidence>
<dbReference type="InterPro" id="IPR040382">
    <property type="entry name" value="NOL10/Enp2"/>
</dbReference>
<name>A0A0C3LM99_9AGAM</name>
<dbReference type="AlphaFoldDB" id="A0A0C3LM99"/>
<feature type="domain" description="NUC153" evidence="7">
    <location>
        <begin position="326"/>
        <end position="352"/>
    </location>
</feature>
<dbReference type="InterPro" id="IPR036322">
    <property type="entry name" value="WD40_repeat_dom_sf"/>
</dbReference>
<organism evidence="10 11">
    <name type="scientific">Tulasnella calospora MUT 4182</name>
    <dbReference type="NCBI Taxonomy" id="1051891"/>
    <lineage>
        <taxon>Eukaryota</taxon>
        <taxon>Fungi</taxon>
        <taxon>Dikarya</taxon>
        <taxon>Basidiomycota</taxon>
        <taxon>Agaricomycotina</taxon>
        <taxon>Agaricomycetes</taxon>
        <taxon>Cantharellales</taxon>
        <taxon>Tulasnellaceae</taxon>
        <taxon>Tulasnella</taxon>
    </lineage>
</organism>
<dbReference type="PANTHER" id="PTHR14927:SF0">
    <property type="entry name" value="NUCLEOLAR PROTEIN 10"/>
    <property type="match status" value="1"/>
</dbReference>
<keyword evidence="11" id="KW-1185">Reference proteome</keyword>
<reference evidence="10 11" key="1">
    <citation type="submission" date="2014-04" db="EMBL/GenBank/DDBJ databases">
        <authorList>
            <consortium name="DOE Joint Genome Institute"/>
            <person name="Kuo A."/>
            <person name="Girlanda M."/>
            <person name="Perotto S."/>
            <person name="Kohler A."/>
            <person name="Nagy L.G."/>
            <person name="Floudas D."/>
            <person name="Copeland A."/>
            <person name="Barry K.W."/>
            <person name="Cichocki N."/>
            <person name="Veneault-Fourrey C."/>
            <person name="LaButti K."/>
            <person name="Lindquist E.A."/>
            <person name="Lipzen A."/>
            <person name="Lundell T."/>
            <person name="Morin E."/>
            <person name="Murat C."/>
            <person name="Sun H."/>
            <person name="Tunlid A."/>
            <person name="Henrissat B."/>
            <person name="Grigoriev I.V."/>
            <person name="Hibbett D.S."/>
            <person name="Martin F."/>
            <person name="Nordberg H.P."/>
            <person name="Cantor M.N."/>
            <person name="Hua S.X."/>
        </authorList>
    </citation>
    <scope>NUCLEOTIDE SEQUENCE [LARGE SCALE GENOMIC DNA]</scope>
    <source>
        <strain evidence="10 11">MUT 4182</strain>
    </source>
</reference>
<evidence type="ECO:0000259" key="9">
    <source>
        <dbReference type="Pfam" id="PF23098"/>
    </source>
</evidence>
<dbReference type="GO" id="GO:0030686">
    <property type="term" value="C:90S preribosome"/>
    <property type="evidence" value="ECO:0007669"/>
    <property type="project" value="TreeGrafter"/>
</dbReference>
<dbReference type="GO" id="GO:0032040">
    <property type="term" value="C:small-subunit processome"/>
    <property type="evidence" value="ECO:0007669"/>
    <property type="project" value="TreeGrafter"/>
</dbReference>
<feature type="region of interest" description="Disordered" evidence="6">
    <location>
        <begin position="439"/>
        <end position="492"/>
    </location>
</feature>
<accession>A0A0C3LM99</accession>
<dbReference type="Pfam" id="PF08159">
    <property type="entry name" value="NUC153"/>
    <property type="match status" value="1"/>
</dbReference>
<evidence type="ECO:0000259" key="7">
    <source>
        <dbReference type="Pfam" id="PF08159"/>
    </source>
</evidence>
<evidence type="ECO:0000256" key="6">
    <source>
        <dbReference type="SAM" id="MobiDB-lite"/>
    </source>
</evidence>
<dbReference type="HOGENOM" id="CLU_009923_0_0_1"/>
<dbReference type="EMBL" id="KN823109">
    <property type="protein sequence ID" value="KIO22457.1"/>
    <property type="molecule type" value="Genomic_DNA"/>
</dbReference>
<comment type="subcellular location">
    <subcellularLocation>
        <location evidence="1">Nucleus</location>
        <location evidence="1">Nucleolus</location>
    </subcellularLocation>
</comment>
<dbReference type="GO" id="GO:0000462">
    <property type="term" value="P:maturation of SSU-rRNA from tricistronic rRNA transcript (SSU-rRNA, 5.8S rRNA, LSU-rRNA)"/>
    <property type="evidence" value="ECO:0007669"/>
    <property type="project" value="TreeGrafter"/>
</dbReference>
<keyword evidence="3" id="KW-0853">WD repeat</keyword>
<feature type="region of interest" description="Disordered" evidence="6">
    <location>
        <begin position="507"/>
        <end position="569"/>
    </location>
</feature>
<reference evidence="11" key="2">
    <citation type="submission" date="2015-01" db="EMBL/GenBank/DDBJ databases">
        <title>Evolutionary Origins and Diversification of the Mycorrhizal Mutualists.</title>
        <authorList>
            <consortium name="DOE Joint Genome Institute"/>
            <consortium name="Mycorrhizal Genomics Consortium"/>
            <person name="Kohler A."/>
            <person name="Kuo A."/>
            <person name="Nagy L.G."/>
            <person name="Floudas D."/>
            <person name="Copeland A."/>
            <person name="Barry K.W."/>
            <person name="Cichocki N."/>
            <person name="Veneault-Fourrey C."/>
            <person name="LaButti K."/>
            <person name="Lindquist E.A."/>
            <person name="Lipzen A."/>
            <person name="Lundell T."/>
            <person name="Morin E."/>
            <person name="Murat C."/>
            <person name="Riley R."/>
            <person name="Ohm R."/>
            <person name="Sun H."/>
            <person name="Tunlid A."/>
            <person name="Henrissat B."/>
            <person name="Grigoriev I.V."/>
            <person name="Hibbett D.S."/>
            <person name="Martin F."/>
        </authorList>
    </citation>
    <scope>NUCLEOTIDE SEQUENCE [LARGE SCALE GENOMIC DNA]</scope>
    <source>
        <strain evidence="11">MUT 4182</strain>
    </source>
</reference>
<feature type="compositionally biased region" description="Polar residues" evidence="6">
    <location>
        <begin position="439"/>
        <end position="453"/>
    </location>
</feature>
<feature type="compositionally biased region" description="Basic and acidic residues" evidence="6">
    <location>
        <begin position="298"/>
        <end position="315"/>
    </location>
</feature>
<sequence length="569" mass="62750">GDGTVEFWDPRSRSRVGVLVMPGKQLAPVSAVGANGAFGFKGVEVTALSSRSDGLSLAVGTSTGHTLLYDLRSPHYYAVKDQGYGLPMKNVIWVEGGAKMAGDGMVISADKKVIKVWDRNSPSVNFASITPSSDINHVHHVPSSGLMMCANESSRLTSYYIPQLGPAPRWCSFLDHITEEMEESATRTVYEDYKFVERSELTRLGLDHLVGTKACKPYMHGFFISLRLYDAARLISNPFAYEEHREQLVKEKVEKLVESRIRTSKNGIANLPQVNRGLAEKLQRDWEKRTNVLKRKREKADATAEAVDGKSPKDGELEEPVNPLTDPRFKEMFENPEFEVDVESREYGMLNPGGSTTASTSKPRKTAVELEAEESAASSSSDGMGRHQSSSSSSSSEEDNDSEEDNQLVDMARFKRLKESGEKEKAMLEAYPHFKKFMRQQNRASRNTRNLVTATAGLAGSKRNDTFGERAEGGPSKGKNKADEMEEEDVEFEGVDGFEMTWTSALESKKDATKKKKGVKSFGAGLESPGVGDQSLAEDKQKQGRTTMRHAGGLRSAGKNTFRKLSAGR</sequence>
<feature type="region of interest" description="Disordered" evidence="6">
    <location>
        <begin position="293"/>
        <end position="332"/>
    </location>
</feature>
<dbReference type="Proteomes" id="UP000054248">
    <property type="component" value="Unassembled WGS sequence"/>
</dbReference>
<feature type="compositionally biased region" description="Basic and acidic residues" evidence="6">
    <location>
        <begin position="462"/>
        <end position="472"/>
    </location>
</feature>